<proteinExistence type="predicted"/>
<dbReference type="EMBL" id="JAHXZN010000005">
    <property type="protein sequence ID" value="MBW6531904.1"/>
    <property type="molecule type" value="Genomic_DNA"/>
</dbReference>
<sequence length="107" mass="11674">MPTQDGTLSVEEISEIARIINERVPDPNDPCPNCHQLASVVMPYLGRVDLGWVDGMMRGFSTAITICNHCGFVRHFSTAHLGVEGHPDLVPITYEPLETSGLEAKNG</sequence>
<accession>A0ABS7BR71</accession>
<protein>
    <recommendedName>
        <fullName evidence="3">Cytoplasmic protein</fullName>
    </recommendedName>
</protein>
<comment type="caution">
    <text evidence="1">The sequence shown here is derived from an EMBL/GenBank/DDBJ whole genome shotgun (WGS) entry which is preliminary data.</text>
</comment>
<keyword evidence="2" id="KW-1185">Reference proteome</keyword>
<name>A0ABS7BR71_9SPHN</name>
<reference evidence="1 2" key="1">
    <citation type="submission" date="2021-07" db="EMBL/GenBank/DDBJ databases">
        <title>Sphingomonas sp.</title>
        <authorList>
            <person name="Feng G."/>
            <person name="Li J."/>
            <person name="Pan M."/>
        </authorList>
    </citation>
    <scope>NUCLEOTIDE SEQUENCE [LARGE SCALE GENOMIC DNA]</scope>
    <source>
        <strain evidence="1 2">RRHST34</strain>
    </source>
</reference>
<evidence type="ECO:0000313" key="1">
    <source>
        <dbReference type="EMBL" id="MBW6531904.1"/>
    </source>
</evidence>
<gene>
    <name evidence="1" type="ORF">KZ820_14275</name>
</gene>
<evidence type="ECO:0008006" key="3">
    <source>
        <dbReference type="Google" id="ProtNLM"/>
    </source>
</evidence>
<dbReference type="Proteomes" id="UP000759103">
    <property type="component" value="Unassembled WGS sequence"/>
</dbReference>
<organism evidence="1 2">
    <name type="scientific">Sphingomonas citri</name>
    <dbReference type="NCBI Taxonomy" id="2862499"/>
    <lineage>
        <taxon>Bacteria</taxon>
        <taxon>Pseudomonadati</taxon>
        <taxon>Pseudomonadota</taxon>
        <taxon>Alphaproteobacteria</taxon>
        <taxon>Sphingomonadales</taxon>
        <taxon>Sphingomonadaceae</taxon>
        <taxon>Sphingomonas</taxon>
    </lineage>
</organism>
<dbReference type="RefSeq" id="WP_219749285.1">
    <property type="nucleotide sequence ID" value="NZ_JAHXZN010000005.1"/>
</dbReference>
<evidence type="ECO:0000313" key="2">
    <source>
        <dbReference type="Proteomes" id="UP000759103"/>
    </source>
</evidence>